<protein>
    <recommendedName>
        <fullName evidence="4">HpcH/HpaI aldolase/citrate lyase domain-containing protein</fullName>
    </recommendedName>
</protein>
<dbReference type="Pfam" id="PF03328">
    <property type="entry name" value="HpcH_HpaI"/>
    <property type="match status" value="1"/>
</dbReference>
<comment type="caution">
    <text evidence="5">The sequence shown here is derived from an EMBL/GenBank/DDBJ whole genome shotgun (WGS) entry which is preliminary data.</text>
</comment>
<dbReference type="EMBL" id="JAXOVC010000009">
    <property type="protein sequence ID" value="KAK4496928.1"/>
    <property type="molecule type" value="Genomic_DNA"/>
</dbReference>
<dbReference type="InterPro" id="IPR005000">
    <property type="entry name" value="Aldolase/citrate-lyase_domain"/>
</dbReference>
<dbReference type="Proteomes" id="UP001305779">
    <property type="component" value="Unassembled WGS sequence"/>
</dbReference>
<dbReference type="Gene3D" id="3.20.20.60">
    <property type="entry name" value="Phosphoenolpyruvate-binding domains"/>
    <property type="match status" value="1"/>
</dbReference>
<name>A0ABR0E6P2_ZASCE</name>
<evidence type="ECO:0000313" key="5">
    <source>
        <dbReference type="EMBL" id="KAK4496928.1"/>
    </source>
</evidence>
<keyword evidence="2" id="KW-0479">Metal-binding</keyword>
<dbReference type="SUPFAM" id="SSF51621">
    <property type="entry name" value="Phosphoenolpyruvate/pyruvate domain"/>
    <property type="match status" value="1"/>
</dbReference>
<sequence length="270" mass="28096">MTTPSPSTTPPKTRLRASLERAASGGAPSVGQWLEFPGYTLARTVASLPGVDWVLIDCEHGNIDDAAMYHSVAAVVAAGSSPVVRIPGAENWMVKRALDAGEQAAQVVRSAHYPNPTTKGARGQGGLFAPPSFSLDPRTYAQHANSLITIIVQVETPLGVTNAPSIASTPGIDALFIGPNDLASSMGFVPFDHAKTPEVQEAGKSVLAAAKQAGKFAGYFCLGAEEAARRVREGWQFVNCGADLVAITGWMGGEMGRLRELVGEGGPGEG</sequence>
<organism evidence="5 6">
    <name type="scientific">Zasmidium cellare</name>
    <name type="common">Wine cellar mold</name>
    <name type="synonym">Racodium cellare</name>
    <dbReference type="NCBI Taxonomy" id="395010"/>
    <lineage>
        <taxon>Eukaryota</taxon>
        <taxon>Fungi</taxon>
        <taxon>Dikarya</taxon>
        <taxon>Ascomycota</taxon>
        <taxon>Pezizomycotina</taxon>
        <taxon>Dothideomycetes</taxon>
        <taxon>Dothideomycetidae</taxon>
        <taxon>Mycosphaerellales</taxon>
        <taxon>Mycosphaerellaceae</taxon>
        <taxon>Zasmidium</taxon>
    </lineage>
</organism>
<evidence type="ECO:0000256" key="1">
    <source>
        <dbReference type="ARBA" id="ARBA00005568"/>
    </source>
</evidence>
<proteinExistence type="inferred from homology"/>
<dbReference type="PANTHER" id="PTHR30502:SF0">
    <property type="entry name" value="PHOSPHOENOLPYRUVATE CARBOXYLASE FAMILY PROTEIN"/>
    <property type="match status" value="1"/>
</dbReference>
<accession>A0ABR0E6P2</accession>
<evidence type="ECO:0000313" key="6">
    <source>
        <dbReference type="Proteomes" id="UP001305779"/>
    </source>
</evidence>
<dbReference type="InterPro" id="IPR015813">
    <property type="entry name" value="Pyrv/PenolPyrv_kinase-like_dom"/>
</dbReference>
<dbReference type="InterPro" id="IPR040442">
    <property type="entry name" value="Pyrv_kinase-like_dom_sf"/>
</dbReference>
<evidence type="ECO:0000256" key="3">
    <source>
        <dbReference type="ARBA" id="ARBA00023239"/>
    </source>
</evidence>
<evidence type="ECO:0000256" key="2">
    <source>
        <dbReference type="ARBA" id="ARBA00022723"/>
    </source>
</evidence>
<evidence type="ECO:0000259" key="4">
    <source>
        <dbReference type="Pfam" id="PF03328"/>
    </source>
</evidence>
<reference evidence="5 6" key="1">
    <citation type="journal article" date="2023" name="G3 (Bethesda)">
        <title>A chromosome-level genome assembly of Zasmidium syzygii isolated from banana leaves.</title>
        <authorList>
            <person name="van Westerhoven A.C."/>
            <person name="Mehrabi R."/>
            <person name="Talebi R."/>
            <person name="Steentjes M.B.F."/>
            <person name="Corcolon B."/>
            <person name="Chong P.A."/>
            <person name="Kema G.H.J."/>
            <person name="Seidl M.F."/>
        </authorList>
    </citation>
    <scope>NUCLEOTIDE SEQUENCE [LARGE SCALE GENOMIC DNA]</scope>
    <source>
        <strain evidence="5 6">P124</strain>
    </source>
</reference>
<gene>
    <name evidence="5" type="ORF">PRZ48_011377</name>
</gene>
<feature type="domain" description="HpcH/HpaI aldolase/citrate lyase" evidence="4">
    <location>
        <begin position="46"/>
        <end position="244"/>
    </location>
</feature>
<keyword evidence="3" id="KW-0456">Lyase</keyword>
<keyword evidence="6" id="KW-1185">Reference proteome</keyword>
<dbReference type="PANTHER" id="PTHR30502">
    <property type="entry name" value="2-KETO-3-DEOXY-L-RHAMNONATE ALDOLASE"/>
    <property type="match status" value="1"/>
</dbReference>
<dbReference type="InterPro" id="IPR050251">
    <property type="entry name" value="HpcH-HpaI_aldolase"/>
</dbReference>
<comment type="similarity">
    <text evidence="1">Belongs to the HpcH/HpaI aldolase family.</text>
</comment>